<keyword evidence="3" id="KW-1185">Reference proteome</keyword>
<feature type="transmembrane region" description="Helical" evidence="1">
    <location>
        <begin position="177"/>
        <end position="197"/>
    </location>
</feature>
<feature type="transmembrane region" description="Helical" evidence="1">
    <location>
        <begin position="128"/>
        <end position="146"/>
    </location>
</feature>
<keyword evidence="1" id="KW-0812">Transmembrane</keyword>
<keyword evidence="1" id="KW-1133">Transmembrane helix</keyword>
<protein>
    <submittedName>
        <fullName evidence="2">Uncharacterized protein</fullName>
    </submittedName>
</protein>
<organism evidence="2 3">
    <name type="scientific">Sulfolobus tengchongensis</name>
    <dbReference type="NCBI Taxonomy" id="207809"/>
    <lineage>
        <taxon>Archaea</taxon>
        <taxon>Thermoproteota</taxon>
        <taxon>Thermoprotei</taxon>
        <taxon>Sulfolobales</taxon>
        <taxon>Sulfolobaceae</taxon>
        <taxon>Sulfolobus</taxon>
    </lineage>
</organism>
<name>A0AAX4L0Z7_9CREN</name>
<evidence type="ECO:0000256" key="1">
    <source>
        <dbReference type="SAM" id="Phobius"/>
    </source>
</evidence>
<dbReference type="GeneID" id="89337819"/>
<dbReference type="RefSeq" id="WP_338601210.1">
    <property type="nucleotide sequence ID" value="NZ_CP146016.1"/>
</dbReference>
<keyword evidence="1" id="KW-0472">Membrane</keyword>
<dbReference type="AlphaFoldDB" id="A0AAX4L0Z7"/>
<sequence>MSLSVSASTSYNINIISSVPINPHADSSFIIVFQFIPSNNTPQQFAIFVGNSTSDLQHVAIGYTNQTKYGYAKVSVINAQIEYINIVWVKYNYIIITIYPYINQTTTNITTTINLTSSSQINFGLPSWANWVISAAVMLILIGLGWKFMGTAGLLIFSIAGIILLSVFSLIPFWTIYVLIFILALIGAKVISSALGGSDEE</sequence>
<proteinExistence type="predicted"/>
<evidence type="ECO:0000313" key="2">
    <source>
        <dbReference type="EMBL" id="WWQ60442.1"/>
    </source>
</evidence>
<dbReference type="EMBL" id="CP146016">
    <property type="protein sequence ID" value="WWQ60442.1"/>
    <property type="molecule type" value="Genomic_DNA"/>
</dbReference>
<reference evidence="2 3" key="1">
    <citation type="submission" date="2024-02" db="EMBL/GenBank/DDBJ databases">
        <title>STSV induces naive adaptation in Sulfolobus.</title>
        <authorList>
            <person name="Xiang X."/>
            <person name="Song M."/>
        </authorList>
    </citation>
    <scope>NUCLEOTIDE SEQUENCE [LARGE SCALE GENOMIC DNA]</scope>
    <source>
        <strain evidence="2 3">RT2</strain>
    </source>
</reference>
<evidence type="ECO:0000313" key="3">
    <source>
        <dbReference type="Proteomes" id="UP001432202"/>
    </source>
</evidence>
<dbReference type="Proteomes" id="UP001432202">
    <property type="component" value="Chromosome"/>
</dbReference>
<feature type="transmembrane region" description="Helical" evidence="1">
    <location>
        <begin position="153"/>
        <end position="171"/>
    </location>
</feature>
<accession>A0AAX4L0Z7</accession>
<gene>
    <name evidence="2" type="ORF">V6M85_13580</name>
</gene>